<proteinExistence type="predicted"/>
<gene>
    <name evidence="1" type="ORF">HJG59_010844</name>
</gene>
<accession>A0A7J8I1X0</accession>
<reference evidence="1 2" key="1">
    <citation type="journal article" date="2020" name="Nature">
        <title>Six reference-quality genomes reveal evolution of bat adaptations.</title>
        <authorList>
            <person name="Jebb D."/>
            <person name="Huang Z."/>
            <person name="Pippel M."/>
            <person name="Hughes G.M."/>
            <person name="Lavrichenko K."/>
            <person name="Devanna P."/>
            <person name="Winkler S."/>
            <person name="Jermiin L.S."/>
            <person name="Skirmuntt E.C."/>
            <person name="Katzourakis A."/>
            <person name="Burkitt-Gray L."/>
            <person name="Ray D.A."/>
            <person name="Sullivan K.A.M."/>
            <person name="Roscito J.G."/>
            <person name="Kirilenko B.M."/>
            <person name="Davalos L.M."/>
            <person name="Corthals A.P."/>
            <person name="Power M.L."/>
            <person name="Jones G."/>
            <person name="Ransome R.D."/>
            <person name="Dechmann D.K.N."/>
            <person name="Locatelli A.G."/>
            <person name="Puechmaille S.J."/>
            <person name="Fedrigo O."/>
            <person name="Jarvis E.D."/>
            <person name="Hiller M."/>
            <person name="Vernes S.C."/>
            <person name="Myers E.W."/>
            <person name="Teeling E.C."/>
        </authorList>
    </citation>
    <scope>NUCLEOTIDE SEQUENCE [LARGE SCALE GENOMIC DNA]</scope>
    <source>
        <strain evidence="1">MMolMol1</strain>
        <tissue evidence="1">Muscle</tissue>
    </source>
</reference>
<evidence type="ECO:0000313" key="2">
    <source>
        <dbReference type="Proteomes" id="UP000550707"/>
    </source>
</evidence>
<protein>
    <submittedName>
        <fullName evidence="1">Uncharacterized protein</fullName>
    </submittedName>
</protein>
<comment type="caution">
    <text evidence="1">The sequence shown here is derived from an EMBL/GenBank/DDBJ whole genome shotgun (WGS) entry which is preliminary data.</text>
</comment>
<evidence type="ECO:0000313" key="1">
    <source>
        <dbReference type="EMBL" id="KAF6477952.1"/>
    </source>
</evidence>
<organism evidence="1 2">
    <name type="scientific">Molossus molossus</name>
    <name type="common">Pallas' mastiff bat</name>
    <name type="synonym">Vespertilio molossus</name>
    <dbReference type="NCBI Taxonomy" id="27622"/>
    <lineage>
        <taxon>Eukaryota</taxon>
        <taxon>Metazoa</taxon>
        <taxon>Chordata</taxon>
        <taxon>Craniata</taxon>
        <taxon>Vertebrata</taxon>
        <taxon>Euteleostomi</taxon>
        <taxon>Mammalia</taxon>
        <taxon>Eutheria</taxon>
        <taxon>Laurasiatheria</taxon>
        <taxon>Chiroptera</taxon>
        <taxon>Yangochiroptera</taxon>
        <taxon>Molossidae</taxon>
        <taxon>Molossus</taxon>
    </lineage>
</organism>
<dbReference type="Proteomes" id="UP000550707">
    <property type="component" value="Unassembled WGS sequence"/>
</dbReference>
<dbReference type="AlphaFoldDB" id="A0A7J8I1X0"/>
<keyword evidence="2" id="KW-1185">Reference proteome</keyword>
<dbReference type="InParanoid" id="A0A7J8I1X0"/>
<sequence>MYHIESRAGKCLLRGHWGLSLNLKDAQKERENNVLKETKGDAGGVHCLLQLSSLSRLAAMSSVRIIFHLMCFMSPKELFGSLVSLFIGGLGIPPKLKTDTVSSSPVTYQFLRCSPPGLDQSVR</sequence>
<name>A0A7J8I1X0_MOLMO</name>
<dbReference type="EMBL" id="JACASF010000005">
    <property type="protein sequence ID" value="KAF6477952.1"/>
    <property type="molecule type" value="Genomic_DNA"/>
</dbReference>